<sequence>TDEDLVAGKDPQLDKAIEVLKEEMAGKKY</sequence>
<dbReference type="AlphaFoldDB" id="A0A0G1MIM9"/>
<gene>
    <name evidence="1" type="ORF">UW78_C0028G0001</name>
</gene>
<comment type="caution">
    <text evidence="1">The sequence shown here is derived from an EMBL/GenBank/DDBJ whole genome shotgun (WGS) entry which is preliminary data.</text>
</comment>
<accession>A0A0G1MIM9</accession>
<protein>
    <submittedName>
        <fullName evidence="1">Uncharacterized protein</fullName>
    </submittedName>
</protein>
<feature type="non-terminal residue" evidence="1">
    <location>
        <position position="1"/>
    </location>
</feature>
<proteinExistence type="predicted"/>
<evidence type="ECO:0000313" key="1">
    <source>
        <dbReference type="EMBL" id="KKT80672.1"/>
    </source>
</evidence>
<dbReference type="EMBL" id="LCJQ01000028">
    <property type="protein sequence ID" value="KKT80672.1"/>
    <property type="molecule type" value="Genomic_DNA"/>
</dbReference>
<name>A0A0G1MIM9_9BACT</name>
<reference evidence="1 2" key="1">
    <citation type="journal article" date="2015" name="Nature">
        <title>rRNA introns, odd ribosomes, and small enigmatic genomes across a large radiation of phyla.</title>
        <authorList>
            <person name="Brown C.T."/>
            <person name="Hug L.A."/>
            <person name="Thomas B.C."/>
            <person name="Sharon I."/>
            <person name="Castelle C.J."/>
            <person name="Singh A."/>
            <person name="Wilkins M.J."/>
            <person name="Williams K.H."/>
            <person name="Banfield J.F."/>
        </authorList>
    </citation>
    <scope>NUCLEOTIDE SEQUENCE [LARGE SCALE GENOMIC DNA]</scope>
</reference>
<organism evidence="1 2">
    <name type="scientific">Candidatus Azambacteria bacterium GW2011_GWA1_44_9</name>
    <dbReference type="NCBI Taxonomy" id="1618610"/>
    <lineage>
        <taxon>Bacteria</taxon>
        <taxon>Candidatus Azamiibacteriota</taxon>
    </lineage>
</organism>
<dbReference type="Proteomes" id="UP000034595">
    <property type="component" value="Unassembled WGS sequence"/>
</dbReference>
<evidence type="ECO:0000313" key="2">
    <source>
        <dbReference type="Proteomes" id="UP000034595"/>
    </source>
</evidence>